<dbReference type="AlphaFoldDB" id="B4VH06"/>
<evidence type="ECO:0000313" key="3">
    <source>
        <dbReference type="EMBL" id="EDX78640.1"/>
    </source>
</evidence>
<organism evidence="3 4">
    <name type="scientific">Coleofasciculus chthonoplastes PCC 7420</name>
    <dbReference type="NCBI Taxonomy" id="118168"/>
    <lineage>
        <taxon>Bacteria</taxon>
        <taxon>Bacillati</taxon>
        <taxon>Cyanobacteriota</taxon>
        <taxon>Cyanophyceae</taxon>
        <taxon>Coleofasciculales</taxon>
        <taxon>Coleofasciculaceae</taxon>
        <taxon>Coleofasciculus</taxon>
    </lineage>
</organism>
<accession>B4VH06</accession>
<keyword evidence="1" id="KW-1133">Transmembrane helix</keyword>
<dbReference type="EMBL" id="DS989841">
    <property type="protein sequence ID" value="EDX78640.1"/>
    <property type="molecule type" value="Genomic_DNA"/>
</dbReference>
<dbReference type="InterPro" id="IPR049213">
    <property type="entry name" value="DUF6816"/>
</dbReference>
<dbReference type="Proteomes" id="UP000003835">
    <property type="component" value="Unassembled WGS sequence"/>
</dbReference>
<name>B4VH06_9CYAN</name>
<evidence type="ECO:0000313" key="4">
    <source>
        <dbReference type="Proteomes" id="UP000003835"/>
    </source>
</evidence>
<dbReference type="HOGENOM" id="CLU_075508_0_0_3"/>
<feature type="transmembrane region" description="Helical" evidence="1">
    <location>
        <begin position="16"/>
        <end position="38"/>
    </location>
</feature>
<protein>
    <recommendedName>
        <fullName evidence="2">DUF6816 domain-containing protein</fullName>
    </recommendedName>
</protein>
<keyword evidence="4" id="KW-1185">Reference proteome</keyword>
<proteinExistence type="predicted"/>
<sequence>MRSRSFLFTDTKQATINLVVAIIPRLIGLGLILVYCFWTNPAQAGQLADRMAQFPDWQGKPPVTAATGDLVYPDWMEGTWNVTSTLVEQVAPLAPEIVTPGFKSNRRYLNQPIQFQVRFERVDQVQSKSRDRIIPLPQQTESAIVADREFNGLNIAQAYLGNDAIRSVKVDPASVNRQITELRSGRQLISIVTGRNTETPSRDRFIATEVTNQYFRGTNQPYFNQVETTTAYHQLPSPDSGIEAWQITAIYLSPQDPDYFKALDQPVALYRYRLHLEPL</sequence>
<keyword evidence="1" id="KW-0472">Membrane</keyword>
<evidence type="ECO:0000259" key="2">
    <source>
        <dbReference type="Pfam" id="PF20670"/>
    </source>
</evidence>
<dbReference type="eggNOG" id="ENOG502Z91K">
    <property type="taxonomic scope" value="Bacteria"/>
</dbReference>
<keyword evidence="1" id="KW-0812">Transmembrane</keyword>
<dbReference type="STRING" id="118168.MC7420_7293"/>
<gene>
    <name evidence="3" type="ORF">MC7420_7293</name>
</gene>
<dbReference type="Pfam" id="PF20670">
    <property type="entry name" value="DUF6816"/>
    <property type="match status" value="1"/>
</dbReference>
<feature type="domain" description="DUF6816" evidence="2">
    <location>
        <begin position="65"/>
        <end position="277"/>
    </location>
</feature>
<evidence type="ECO:0000256" key="1">
    <source>
        <dbReference type="SAM" id="Phobius"/>
    </source>
</evidence>
<reference evidence="3 4" key="1">
    <citation type="submission" date="2008-07" db="EMBL/GenBank/DDBJ databases">
        <authorList>
            <person name="Tandeau de Marsac N."/>
            <person name="Ferriera S."/>
            <person name="Johnson J."/>
            <person name="Kravitz S."/>
            <person name="Beeson K."/>
            <person name="Sutton G."/>
            <person name="Rogers Y.-H."/>
            <person name="Friedman R."/>
            <person name="Frazier M."/>
            <person name="Venter J.C."/>
        </authorList>
    </citation>
    <scope>NUCLEOTIDE SEQUENCE [LARGE SCALE GENOMIC DNA]</scope>
    <source>
        <strain evidence="3 4">PCC 7420</strain>
    </source>
</reference>